<evidence type="ECO:0000256" key="3">
    <source>
        <dbReference type="ARBA" id="ARBA00022729"/>
    </source>
</evidence>
<feature type="chain" id="PRO_5012213070" evidence="4">
    <location>
        <begin position="23"/>
        <end position="547"/>
    </location>
</feature>
<evidence type="ECO:0000256" key="1">
    <source>
        <dbReference type="ARBA" id="ARBA00005695"/>
    </source>
</evidence>
<dbReference type="Gene3D" id="3.90.76.10">
    <property type="entry name" value="Dipeptide-binding Protein, Domain 1"/>
    <property type="match status" value="1"/>
</dbReference>
<feature type="signal peptide" evidence="4">
    <location>
        <begin position="1"/>
        <end position="22"/>
    </location>
</feature>
<dbReference type="SUPFAM" id="SSF53850">
    <property type="entry name" value="Periplasmic binding protein-like II"/>
    <property type="match status" value="1"/>
</dbReference>
<name>A0A1W2BY22_9BACT</name>
<accession>A0A1W2BY22</accession>
<dbReference type="GO" id="GO:0015833">
    <property type="term" value="P:peptide transport"/>
    <property type="evidence" value="ECO:0007669"/>
    <property type="project" value="TreeGrafter"/>
</dbReference>
<evidence type="ECO:0000259" key="5">
    <source>
        <dbReference type="Pfam" id="PF00496"/>
    </source>
</evidence>
<dbReference type="Proteomes" id="UP000192418">
    <property type="component" value="Unassembled WGS sequence"/>
</dbReference>
<organism evidence="6 7">
    <name type="scientific">Desulfocicer vacuolatum DSM 3385</name>
    <dbReference type="NCBI Taxonomy" id="1121400"/>
    <lineage>
        <taxon>Bacteria</taxon>
        <taxon>Pseudomonadati</taxon>
        <taxon>Thermodesulfobacteriota</taxon>
        <taxon>Desulfobacteria</taxon>
        <taxon>Desulfobacterales</taxon>
        <taxon>Desulfobacteraceae</taxon>
        <taxon>Desulfocicer</taxon>
    </lineage>
</organism>
<dbReference type="Gene3D" id="3.40.190.10">
    <property type="entry name" value="Periplasmic binding protein-like II"/>
    <property type="match status" value="1"/>
</dbReference>
<comment type="similarity">
    <text evidence="1">Belongs to the bacterial solute-binding protein 5 family.</text>
</comment>
<dbReference type="GO" id="GO:0030288">
    <property type="term" value="C:outer membrane-bounded periplasmic space"/>
    <property type="evidence" value="ECO:0007669"/>
    <property type="project" value="UniProtKB-ARBA"/>
</dbReference>
<dbReference type="EMBL" id="FWXY01000010">
    <property type="protein sequence ID" value="SMC77867.1"/>
    <property type="molecule type" value="Genomic_DNA"/>
</dbReference>
<dbReference type="GO" id="GO:1904680">
    <property type="term" value="F:peptide transmembrane transporter activity"/>
    <property type="evidence" value="ECO:0007669"/>
    <property type="project" value="TreeGrafter"/>
</dbReference>
<keyword evidence="3 4" id="KW-0732">Signal</keyword>
<evidence type="ECO:0000313" key="6">
    <source>
        <dbReference type="EMBL" id="SMC77867.1"/>
    </source>
</evidence>
<dbReference type="InterPro" id="IPR030678">
    <property type="entry name" value="Peptide/Ni-bd"/>
</dbReference>
<sequence length="547" mass="62063">MKHCFRLTLFLLLFLHPCMCSGNEKASQTAKNLHPPGHALPVPPVLRMGIHVSKFNTLDPHKAASTSDRILADMMYNGLIRFKPGNSRQMEPDLAVEIPEPVMVRGKQTWTFQLKKNIFFQQFPGETAEKVTALDVCKSFIKAADPQRSAYAGGYEGISVTVTGPHTLKFTVDPPQSPLLFLPKVINYAGGFIVKETVDEKGMLRLKGTGPFYFINEPDETHLLLRAHDTYFRGKPLLEGVDIHFFPDADHRLSTIVDKKMDIIVGEVNARWLQRIKDKKDLRLDSFGVSETVNIYFNTQNTPFSDIRVRKAVAYAVDRDRFLTLFGPGLVHPVFSPIPPYMPGGLKEKEIKALGLDYKTDIDKARQLMAKAGLKEGFSIDAVMSEVGSFSNNYNTLKAQLAAINITMNLHLVDHAVMYRLIRHDFNPIVIYKAFRPNTDELLSRFFHSSAAISSGKSPATNFSHYNGIDQLIEKARQERITSRQIKLWEYAQIKLLEDMVVYPLHHKNQIFVRWNTVDYGHPIVSTMALYPQFTELTTLHSRENID</sequence>
<keyword evidence="7" id="KW-1185">Reference proteome</keyword>
<dbReference type="PANTHER" id="PTHR30290:SF9">
    <property type="entry name" value="OLIGOPEPTIDE-BINDING PROTEIN APPA"/>
    <property type="match status" value="1"/>
</dbReference>
<dbReference type="PANTHER" id="PTHR30290">
    <property type="entry name" value="PERIPLASMIC BINDING COMPONENT OF ABC TRANSPORTER"/>
    <property type="match status" value="1"/>
</dbReference>
<feature type="domain" description="Solute-binding protein family 5" evidence="5">
    <location>
        <begin position="91"/>
        <end position="450"/>
    </location>
</feature>
<evidence type="ECO:0000256" key="2">
    <source>
        <dbReference type="ARBA" id="ARBA00022448"/>
    </source>
</evidence>
<protein>
    <submittedName>
        <fullName evidence="6">Peptide/nickel transport system substrate-binding protein</fullName>
    </submittedName>
</protein>
<reference evidence="6 7" key="1">
    <citation type="submission" date="2017-04" db="EMBL/GenBank/DDBJ databases">
        <authorList>
            <person name="Afonso C.L."/>
            <person name="Miller P.J."/>
            <person name="Scott M.A."/>
            <person name="Spackman E."/>
            <person name="Goraichik I."/>
            <person name="Dimitrov K.M."/>
            <person name="Suarez D.L."/>
            <person name="Swayne D.E."/>
        </authorList>
    </citation>
    <scope>NUCLEOTIDE SEQUENCE [LARGE SCALE GENOMIC DNA]</scope>
    <source>
        <strain evidence="6 7">DSM 3385</strain>
    </source>
</reference>
<dbReference type="Pfam" id="PF00496">
    <property type="entry name" value="SBP_bac_5"/>
    <property type="match status" value="1"/>
</dbReference>
<proteinExistence type="inferred from homology"/>
<dbReference type="GO" id="GO:0043190">
    <property type="term" value="C:ATP-binding cassette (ABC) transporter complex"/>
    <property type="evidence" value="ECO:0007669"/>
    <property type="project" value="InterPro"/>
</dbReference>
<dbReference type="RefSeq" id="WP_170923786.1">
    <property type="nucleotide sequence ID" value="NZ_FWXY01000010.1"/>
</dbReference>
<dbReference type="STRING" id="1121400.SAMN02746065_1102"/>
<dbReference type="InterPro" id="IPR000914">
    <property type="entry name" value="SBP_5_dom"/>
</dbReference>
<dbReference type="AlphaFoldDB" id="A0A1W2BY22"/>
<dbReference type="InterPro" id="IPR039424">
    <property type="entry name" value="SBP_5"/>
</dbReference>
<dbReference type="Gene3D" id="3.10.105.10">
    <property type="entry name" value="Dipeptide-binding Protein, Domain 3"/>
    <property type="match status" value="1"/>
</dbReference>
<dbReference type="PIRSF" id="PIRSF002741">
    <property type="entry name" value="MppA"/>
    <property type="match status" value="1"/>
</dbReference>
<keyword evidence="2" id="KW-0813">Transport</keyword>
<evidence type="ECO:0000256" key="4">
    <source>
        <dbReference type="SAM" id="SignalP"/>
    </source>
</evidence>
<gene>
    <name evidence="6" type="ORF">SAMN02746065_1102</name>
</gene>
<evidence type="ECO:0000313" key="7">
    <source>
        <dbReference type="Proteomes" id="UP000192418"/>
    </source>
</evidence>